<gene>
    <name evidence="4" type="ORF">SASPL_125202</name>
</gene>
<dbReference type="PANTHER" id="PTHR31642:SF11">
    <property type="entry name" value="SHIKIMATE O-HYDROXYCINNAMOYLTRANSFERASE"/>
    <property type="match status" value="1"/>
</dbReference>
<reference evidence="4" key="2">
    <citation type="submission" date="2020-08" db="EMBL/GenBank/DDBJ databases">
        <title>Plant Genome Project.</title>
        <authorList>
            <person name="Zhang R.-G."/>
        </authorList>
    </citation>
    <scope>NUCLEOTIDE SEQUENCE</scope>
    <source>
        <strain evidence="4">Huo1</strain>
        <tissue evidence="4">Leaf</tissue>
    </source>
</reference>
<dbReference type="PANTHER" id="PTHR31642">
    <property type="entry name" value="TRICHOTHECENE 3-O-ACETYLTRANSFERASE"/>
    <property type="match status" value="1"/>
</dbReference>
<dbReference type="AlphaFoldDB" id="A0A8X8XFG4"/>
<dbReference type="InterPro" id="IPR050317">
    <property type="entry name" value="Plant_Fungal_Acyltransferase"/>
</dbReference>
<dbReference type="Gene3D" id="3.30.559.10">
    <property type="entry name" value="Chloramphenicol acetyltransferase-like domain"/>
    <property type="match status" value="2"/>
</dbReference>
<dbReference type="Pfam" id="PF02458">
    <property type="entry name" value="Transferase"/>
    <property type="match status" value="1"/>
</dbReference>
<evidence type="ECO:0000256" key="3">
    <source>
        <dbReference type="ARBA" id="ARBA00023315"/>
    </source>
</evidence>
<sequence>MFSSSKSNDKKHTYVFSLSSSHNCEKRSMRMTLKKSTLVKPIEETPRGSLWLSSLDLVMPDNFHTRYVLFYRCDGFFDAAVMKAALSRVLVEFYPFAGRLRRDDHRGRIEINCNGKGVMFTEAECDGAVDDFFGGIAPRPDVSLVPNVDYSGGISTFPLLLVQLTRFKCGGVSIGFANEHHLADGISAQHFNKSWGEIARGLTPSLPPFFDRRLLASRDPPRRPHFPHIEHHPPPSLNTPLSLSDTTFSIFNLTLHQINSLKQKCNHKSKFTTYEIVTGHVWRCVTAARGLPGDQETKLQLPVDARTRLRPNLPPGYLGNAIFYTSAFALCGQLVSEPLAFAVGRVHDAIARMDDEYLRSAVDYMELHRSAIVRDAATLNCPNVGITSWLRLPFYEVDFGWGKPAFAGAGAATFEGKCNLFSGPENEGGIYVAITLSEKHIKSFAKLLYDECGIISKI</sequence>
<organism evidence="4">
    <name type="scientific">Salvia splendens</name>
    <name type="common">Scarlet sage</name>
    <dbReference type="NCBI Taxonomy" id="180675"/>
    <lineage>
        <taxon>Eukaryota</taxon>
        <taxon>Viridiplantae</taxon>
        <taxon>Streptophyta</taxon>
        <taxon>Embryophyta</taxon>
        <taxon>Tracheophyta</taxon>
        <taxon>Spermatophyta</taxon>
        <taxon>Magnoliopsida</taxon>
        <taxon>eudicotyledons</taxon>
        <taxon>Gunneridae</taxon>
        <taxon>Pentapetalae</taxon>
        <taxon>asterids</taxon>
        <taxon>lamiids</taxon>
        <taxon>Lamiales</taxon>
        <taxon>Lamiaceae</taxon>
        <taxon>Nepetoideae</taxon>
        <taxon>Mentheae</taxon>
        <taxon>Salviinae</taxon>
        <taxon>Salvia</taxon>
        <taxon>Salvia subgen. Calosphace</taxon>
        <taxon>core Calosphace</taxon>
    </lineage>
</organism>
<keyword evidence="5" id="KW-1185">Reference proteome</keyword>
<evidence type="ECO:0000256" key="1">
    <source>
        <dbReference type="ARBA" id="ARBA00009861"/>
    </source>
</evidence>
<keyword evidence="3" id="KW-0012">Acyltransferase</keyword>
<dbReference type="Proteomes" id="UP000298416">
    <property type="component" value="Unassembled WGS sequence"/>
</dbReference>
<evidence type="ECO:0008006" key="6">
    <source>
        <dbReference type="Google" id="ProtNLM"/>
    </source>
</evidence>
<accession>A0A8X8XFG4</accession>
<evidence type="ECO:0000256" key="2">
    <source>
        <dbReference type="ARBA" id="ARBA00022679"/>
    </source>
</evidence>
<dbReference type="FunFam" id="3.30.559.10:FF:000008">
    <property type="entry name" value="Tryptamine hydroxycinnamoyl transferase"/>
    <property type="match status" value="1"/>
</dbReference>
<keyword evidence="2" id="KW-0808">Transferase</keyword>
<dbReference type="GO" id="GO:0016747">
    <property type="term" value="F:acyltransferase activity, transferring groups other than amino-acyl groups"/>
    <property type="evidence" value="ECO:0007669"/>
    <property type="project" value="TreeGrafter"/>
</dbReference>
<evidence type="ECO:0000313" key="5">
    <source>
        <dbReference type="Proteomes" id="UP000298416"/>
    </source>
</evidence>
<proteinExistence type="inferred from homology"/>
<name>A0A8X8XFG4_SALSN</name>
<dbReference type="EMBL" id="PNBA02000009">
    <property type="protein sequence ID" value="KAG6412523.1"/>
    <property type="molecule type" value="Genomic_DNA"/>
</dbReference>
<reference evidence="4" key="1">
    <citation type="submission" date="2018-01" db="EMBL/GenBank/DDBJ databases">
        <authorList>
            <person name="Mao J.F."/>
        </authorList>
    </citation>
    <scope>NUCLEOTIDE SEQUENCE</scope>
    <source>
        <strain evidence="4">Huo1</strain>
        <tissue evidence="4">Leaf</tissue>
    </source>
</reference>
<evidence type="ECO:0000313" key="4">
    <source>
        <dbReference type="EMBL" id="KAG6412523.1"/>
    </source>
</evidence>
<protein>
    <recommendedName>
        <fullName evidence="6">Shikimate O-hydroxycinnamoyltransferase</fullName>
    </recommendedName>
</protein>
<dbReference type="InterPro" id="IPR023213">
    <property type="entry name" value="CAT-like_dom_sf"/>
</dbReference>
<comment type="similarity">
    <text evidence="1">Belongs to the plant acyltransferase family.</text>
</comment>
<comment type="caution">
    <text evidence="4">The sequence shown here is derived from an EMBL/GenBank/DDBJ whole genome shotgun (WGS) entry which is preliminary data.</text>
</comment>